<feature type="transmembrane region" description="Helical" evidence="7">
    <location>
        <begin position="9"/>
        <end position="30"/>
    </location>
</feature>
<gene>
    <name evidence="9" type="ORF">MUN33_05415</name>
</gene>
<proteinExistence type="inferred from homology"/>
<dbReference type="GO" id="GO:0005886">
    <property type="term" value="C:plasma membrane"/>
    <property type="evidence" value="ECO:0007669"/>
    <property type="project" value="UniProtKB-SubCell"/>
</dbReference>
<keyword evidence="2 7" id="KW-0813">Transport</keyword>
<organism evidence="9 10">
    <name type="scientific">Corynebacterium kalidii</name>
    <dbReference type="NCBI Taxonomy" id="2931982"/>
    <lineage>
        <taxon>Bacteria</taxon>
        <taxon>Bacillati</taxon>
        <taxon>Actinomycetota</taxon>
        <taxon>Actinomycetes</taxon>
        <taxon>Mycobacteriales</taxon>
        <taxon>Corynebacteriaceae</taxon>
        <taxon>Corynebacterium</taxon>
    </lineage>
</organism>
<dbReference type="CDD" id="cd06261">
    <property type="entry name" value="TM_PBP2"/>
    <property type="match status" value="1"/>
</dbReference>
<dbReference type="Proteomes" id="UP001139207">
    <property type="component" value="Unassembled WGS sequence"/>
</dbReference>
<evidence type="ECO:0000256" key="7">
    <source>
        <dbReference type="RuleBase" id="RU363032"/>
    </source>
</evidence>
<reference evidence="9" key="1">
    <citation type="submission" date="2022-04" db="EMBL/GenBank/DDBJ databases">
        <title>Corynebacterium kalidii LD5P10.</title>
        <authorList>
            <person name="Sun J.Q."/>
        </authorList>
    </citation>
    <scope>NUCLEOTIDE SEQUENCE</scope>
    <source>
        <strain evidence="9">LD5P10</strain>
    </source>
</reference>
<protein>
    <submittedName>
        <fullName evidence="9">ABC transporter permease</fullName>
    </submittedName>
</protein>
<evidence type="ECO:0000256" key="1">
    <source>
        <dbReference type="ARBA" id="ARBA00004651"/>
    </source>
</evidence>
<dbReference type="InterPro" id="IPR000515">
    <property type="entry name" value="MetI-like"/>
</dbReference>
<dbReference type="GO" id="GO:0055085">
    <property type="term" value="P:transmembrane transport"/>
    <property type="evidence" value="ECO:0007669"/>
    <property type="project" value="InterPro"/>
</dbReference>
<evidence type="ECO:0000256" key="6">
    <source>
        <dbReference type="ARBA" id="ARBA00023136"/>
    </source>
</evidence>
<dbReference type="EMBL" id="JALIEA010000011">
    <property type="protein sequence ID" value="MCJ7858157.1"/>
    <property type="molecule type" value="Genomic_DNA"/>
</dbReference>
<feature type="transmembrane region" description="Helical" evidence="7">
    <location>
        <begin position="129"/>
        <end position="151"/>
    </location>
</feature>
<keyword evidence="4 7" id="KW-0812">Transmembrane</keyword>
<sequence>MSTRVPRTVLCTVLPPLVTVVLVAVLWVAVSSGGRVEDYVLPSPGAVADALRDNWSVRLSSATWLTLSETLLGVLCGVVVAVAVTVAVGYVPLLGRAVTPLLVASQAVPTIVLGPILTIALGYGMAPKVIVVALVCFFPVAMTMLSAARGVDRRLVDTMRSLHGTRHSVFWRLRFPAALPAGFSGLRVAVTYAPVAAVFSEYTGSTDGVGYLLLQAIPRLQTDFVFALVVVLTGMSASLLILATALERLCCPWVSDSSRPHSPKGPR</sequence>
<evidence type="ECO:0000313" key="9">
    <source>
        <dbReference type="EMBL" id="MCJ7858157.1"/>
    </source>
</evidence>
<keyword evidence="3" id="KW-1003">Cell membrane</keyword>
<comment type="subcellular location">
    <subcellularLocation>
        <location evidence="1 7">Cell membrane</location>
        <topology evidence="1 7">Multi-pass membrane protein</topology>
    </subcellularLocation>
</comment>
<feature type="domain" description="ABC transmembrane type-1" evidence="8">
    <location>
        <begin position="67"/>
        <end position="243"/>
    </location>
</feature>
<comment type="similarity">
    <text evidence="7">Belongs to the binding-protein-dependent transport system permease family.</text>
</comment>
<feature type="transmembrane region" description="Helical" evidence="7">
    <location>
        <begin position="224"/>
        <end position="246"/>
    </location>
</feature>
<dbReference type="PROSITE" id="PS50928">
    <property type="entry name" value="ABC_TM1"/>
    <property type="match status" value="1"/>
</dbReference>
<dbReference type="Pfam" id="PF00528">
    <property type="entry name" value="BPD_transp_1"/>
    <property type="match status" value="1"/>
</dbReference>
<dbReference type="SUPFAM" id="SSF161098">
    <property type="entry name" value="MetI-like"/>
    <property type="match status" value="1"/>
</dbReference>
<dbReference type="PANTHER" id="PTHR30151:SF20">
    <property type="entry name" value="ABC TRANSPORTER PERMEASE PROTEIN HI_0355-RELATED"/>
    <property type="match status" value="1"/>
</dbReference>
<dbReference type="RefSeq" id="WP_244803858.1">
    <property type="nucleotide sequence ID" value="NZ_JALIEA010000011.1"/>
</dbReference>
<evidence type="ECO:0000313" key="10">
    <source>
        <dbReference type="Proteomes" id="UP001139207"/>
    </source>
</evidence>
<feature type="transmembrane region" description="Helical" evidence="7">
    <location>
        <begin position="71"/>
        <end position="94"/>
    </location>
</feature>
<evidence type="ECO:0000256" key="5">
    <source>
        <dbReference type="ARBA" id="ARBA00022989"/>
    </source>
</evidence>
<feature type="transmembrane region" description="Helical" evidence="7">
    <location>
        <begin position="101"/>
        <end position="123"/>
    </location>
</feature>
<dbReference type="InterPro" id="IPR035906">
    <property type="entry name" value="MetI-like_sf"/>
</dbReference>
<keyword evidence="5 7" id="KW-1133">Transmembrane helix</keyword>
<accession>A0A9X1WIF0</accession>
<dbReference type="PANTHER" id="PTHR30151">
    <property type="entry name" value="ALKANE SULFONATE ABC TRANSPORTER-RELATED, MEMBRANE SUBUNIT"/>
    <property type="match status" value="1"/>
</dbReference>
<dbReference type="Gene3D" id="1.10.3720.10">
    <property type="entry name" value="MetI-like"/>
    <property type="match status" value="1"/>
</dbReference>
<evidence type="ECO:0000256" key="4">
    <source>
        <dbReference type="ARBA" id="ARBA00022692"/>
    </source>
</evidence>
<dbReference type="AlphaFoldDB" id="A0A9X1WIF0"/>
<comment type="caution">
    <text evidence="9">The sequence shown here is derived from an EMBL/GenBank/DDBJ whole genome shotgun (WGS) entry which is preliminary data.</text>
</comment>
<keyword evidence="10" id="KW-1185">Reference proteome</keyword>
<name>A0A9X1WIF0_9CORY</name>
<keyword evidence="6 7" id="KW-0472">Membrane</keyword>
<evidence type="ECO:0000256" key="2">
    <source>
        <dbReference type="ARBA" id="ARBA00022448"/>
    </source>
</evidence>
<evidence type="ECO:0000259" key="8">
    <source>
        <dbReference type="PROSITE" id="PS50928"/>
    </source>
</evidence>
<evidence type="ECO:0000256" key="3">
    <source>
        <dbReference type="ARBA" id="ARBA00022475"/>
    </source>
</evidence>